<comment type="caution">
    <text evidence="2">The sequence shown here is derived from an EMBL/GenBank/DDBJ whole genome shotgun (WGS) entry which is preliminary data.</text>
</comment>
<organism evidence="2 3">
    <name type="scientific">Paenibacillus eucommiae</name>
    <dbReference type="NCBI Taxonomy" id="1355755"/>
    <lineage>
        <taxon>Bacteria</taxon>
        <taxon>Bacillati</taxon>
        <taxon>Bacillota</taxon>
        <taxon>Bacilli</taxon>
        <taxon>Bacillales</taxon>
        <taxon>Paenibacillaceae</taxon>
        <taxon>Paenibacillus</taxon>
    </lineage>
</organism>
<name>A0ABS4JAZ3_9BACL</name>
<accession>A0ABS4JAZ3</accession>
<dbReference type="Pfam" id="PF13592">
    <property type="entry name" value="HTH_33"/>
    <property type="match status" value="1"/>
</dbReference>
<dbReference type="InterPro" id="IPR025959">
    <property type="entry name" value="Winged_HTH_dom"/>
</dbReference>
<protein>
    <submittedName>
        <fullName evidence="2">Transposase</fullName>
    </submittedName>
</protein>
<gene>
    <name evidence="2" type="ORF">J2Z66_008686</name>
</gene>
<evidence type="ECO:0000313" key="3">
    <source>
        <dbReference type="Proteomes" id="UP001519287"/>
    </source>
</evidence>
<proteinExistence type="predicted"/>
<dbReference type="EMBL" id="JAGGLB010000064">
    <property type="protein sequence ID" value="MBP1997008.1"/>
    <property type="molecule type" value="Genomic_DNA"/>
</dbReference>
<sequence length="118" mass="13656">MKAYRINGLKGLELGESPGRPSFLTEEQEDQVRKLLVDRRPSDVGFPSEMNRTAPLLQDWIQREFNVTYSERGTRKLLRLLGFSFTKPTYTLALADSEKQEQFKQAFETVKKIDSARN</sequence>
<evidence type="ECO:0000259" key="1">
    <source>
        <dbReference type="Pfam" id="PF13592"/>
    </source>
</evidence>
<evidence type="ECO:0000313" key="2">
    <source>
        <dbReference type="EMBL" id="MBP1997008.1"/>
    </source>
</evidence>
<dbReference type="Proteomes" id="UP001519287">
    <property type="component" value="Unassembled WGS sequence"/>
</dbReference>
<reference evidence="2 3" key="1">
    <citation type="submission" date="2021-03" db="EMBL/GenBank/DDBJ databases">
        <title>Genomic Encyclopedia of Type Strains, Phase IV (KMG-IV): sequencing the most valuable type-strain genomes for metagenomic binning, comparative biology and taxonomic classification.</title>
        <authorList>
            <person name="Goeker M."/>
        </authorList>
    </citation>
    <scope>NUCLEOTIDE SEQUENCE [LARGE SCALE GENOMIC DNA]</scope>
    <source>
        <strain evidence="2 3">DSM 26048</strain>
    </source>
</reference>
<feature type="domain" description="Winged helix-turn helix" evidence="1">
    <location>
        <begin position="53"/>
        <end position="105"/>
    </location>
</feature>
<keyword evidence="3" id="KW-1185">Reference proteome</keyword>